<evidence type="ECO:0000313" key="1">
    <source>
        <dbReference type="EMBL" id="AMG00004.1"/>
    </source>
</evidence>
<dbReference type="RefSeq" id="WP_033007529.1">
    <property type="nucleotide sequence ID" value="NZ_CANMKW010000026.1"/>
</dbReference>
<dbReference type="KEGG" id="vhr:AL538_20005"/>
<keyword evidence="3" id="KW-1185">Reference proteome</keyword>
<reference evidence="3" key="1">
    <citation type="submission" date="2015-12" db="EMBL/GenBank/DDBJ databases">
        <title>FDA dAtabase for Regulatory Grade micrObial Sequences (FDA-ARGOS): Supporting development and validation of Infectious Disease Dx tests.</title>
        <authorList>
            <person name="Hoffmann M."/>
            <person name="Allard M."/>
            <person name="Evans P."/>
            <person name="Brown E."/>
            <person name="Tallon L.J."/>
            <person name="Sadzewicz L."/>
            <person name="Sengamalay N."/>
            <person name="Ott S."/>
            <person name="Godinez A."/>
            <person name="Nagaraj S."/>
            <person name="Vyas G."/>
            <person name="Aluvathingal J."/>
            <person name="Nadendla S."/>
            <person name="Geyer C."/>
            <person name="Sichtig H."/>
        </authorList>
    </citation>
    <scope>NUCLEOTIDE SEQUENCE [LARGE SCALE GENOMIC DNA]</scope>
    <source>
        <strain evidence="3">ATCC 43516</strain>
    </source>
</reference>
<evidence type="ECO:0000313" key="2">
    <source>
        <dbReference type="EMBL" id="RIW18992.1"/>
    </source>
</evidence>
<dbReference type="Proteomes" id="UP000253437">
    <property type="component" value="Unassembled WGS sequence"/>
</dbReference>
<dbReference type="OrthoDB" id="5881613at2"/>
<dbReference type="Proteomes" id="UP000067422">
    <property type="component" value="Chromosome 2"/>
</dbReference>
<reference evidence="1" key="2">
    <citation type="submission" date="2018-01" db="EMBL/GenBank/DDBJ databases">
        <title>FDA dAtabase for Regulatory Grade micrObial Sequences (FDA-ARGOS): Supporting development and validation of Infectious Disease Dx tests.</title>
        <authorList>
            <person name="Hoffmann M."/>
            <person name="Allard M."/>
            <person name="Evans P."/>
            <person name="Brown E."/>
            <person name="Tallon L."/>
            <person name="Sadzewicz L."/>
            <person name="Sengamalay N."/>
            <person name="Ott S."/>
            <person name="Godinez A."/>
            <person name="Nagaraj S."/>
            <person name="Vyas G."/>
            <person name="Aluvathingal J."/>
            <person name="Nadendla S."/>
            <person name="Geyer C."/>
            <person name="Sichtig H."/>
        </authorList>
    </citation>
    <scope>NUCLEOTIDE SEQUENCE</scope>
    <source>
        <strain evidence="1">FDAARGOS_107</strain>
    </source>
</reference>
<evidence type="ECO:0000313" key="4">
    <source>
        <dbReference type="Proteomes" id="UP000253437"/>
    </source>
</evidence>
<reference evidence="2 4" key="3">
    <citation type="submission" date="2018-08" db="EMBL/GenBank/DDBJ databases">
        <title>Vibrio harveyi strains pathogenic to white snook Centropomus viridis Lockington (1877) and potential probiotic bacteria.</title>
        <authorList>
            <person name="Soto-Rodriguez S."/>
            <person name="Gomez-Gil B."/>
            <person name="Lozano-Olvera R."/>
        </authorList>
    </citation>
    <scope>NUCLEOTIDE SEQUENCE [LARGE SCALE GENOMIC DNA]</scope>
    <source>
        <strain evidence="2 4">CAIM 1508</strain>
    </source>
</reference>
<dbReference type="AlphaFoldDB" id="A0A3A1Q8K3"/>
<dbReference type="EMBL" id="QOUW02000005">
    <property type="protein sequence ID" value="RIW18992.1"/>
    <property type="molecule type" value="Genomic_DNA"/>
</dbReference>
<dbReference type="EMBL" id="CP014039">
    <property type="protein sequence ID" value="AMG00004.1"/>
    <property type="molecule type" value="Genomic_DNA"/>
</dbReference>
<accession>A0A3A1Q8K3</accession>
<name>A0A3A1Q8K3_VIBHA</name>
<sequence>MNLMDLPKKRGKWNLELCKRSAAQYKTRTAWSEGSKAAYSAAYRNGWLDQCCAHMQRVGVKWTYEKCVRSAARYKTRSEWNQACKSAYHAARKNGWVEDCCAHMLPSRTGKKWTFENCAKNAKKYNTRSDWQRGCSGAYNAANRNGWLDECCTHMKPIELKWDFAACLKSARAFRTRTEWISACKSAYQAARNRGWLEHCCAHMGAPRTQKKWTLDACIKSASEFKTRTAWQEGCSGAYFAAHRNGWMKKCCQHMRSARAKWTLKICKGSASYFSTKKDWLRCCRGAYNAAHRNGWLVECCSHMKRATSSRLSLNPTV</sequence>
<protein>
    <submittedName>
        <fullName evidence="2">Uncharacterized protein</fullName>
    </submittedName>
</protein>
<evidence type="ECO:0000313" key="3">
    <source>
        <dbReference type="Proteomes" id="UP000067422"/>
    </source>
</evidence>
<gene>
    <name evidence="1" type="ORF">AL538_20005</name>
    <name evidence="2" type="ORF">DS957_002560</name>
</gene>
<organism evidence="2 4">
    <name type="scientific">Vibrio harveyi</name>
    <name type="common">Beneckea harveyi</name>
    <dbReference type="NCBI Taxonomy" id="669"/>
    <lineage>
        <taxon>Bacteria</taxon>
        <taxon>Pseudomonadati</taxon>
        <taxon>Pseudomonadota</taxon>
        <taxon>Gammaproteobacteria</taxon>
        <taxon>Vibrionales</taxon>
        <taxon>Vibrionaceae</taxon>
        <taxon>Vibrio</taxon>
    </lineage>
</organism>
<dbReference type="GeneID" id="83584173"/>
<proteinExistence type="predicted"/>